<accession>A0AAE0C319</accession>
<organism evidence="2 3">
    <name type="scientific">Cymbomonas tetramitiformis</name>
    <dbReference type="NCBI Taxonomy" id="36881"/>
    <lineage>
        <taxon>Eukaryota</taxon>
        <taxon>Viridiplantae</taxon>
        <taxon>Chlorophyta</taxon>
        <taxon>Pyramimonadophyceae</taxon>
        <taxon>Pyramimonadales</taxon>
        <taxon>Pyramimonadaceae</taxon>
        <taxon>Cymbomonas</taxon>
    </lineage>
</organism>
<proteinExistence type="predicted"/>
<dbReference type="AlphaFoldDB" id="A0AAE0C319"/>
<feature type="compositionally biased region" description="Polar residues" evidence="1">
    <location>
        <begin position="54"/>
        <end position="68"/>
    </location>
</feature>
<feature type="region of interest" description="Disordered" evidence="1">
    <location>
        <begin position="54"/>
        <end position="93"/>
    </location>
</feature>
<evidence type="ECO:0000256" key="1">
    <source>
        <dbReference type="SAM" id="MobiDB-lite"/>
    </source>
</evidence>
<feature type="non-terminal residue" evidence="2">
    <location>
        <position position="1"/>
    </location>
</feature>
<comment type="caution">
    <text evidence="2">The sequence shown here is derived from an EMBL/GenBank/DDBJ whole genome shotgun (WGS) entry which is preliminary data.</text>
</comment>
<dbReference type="EMBL" id="LGRX02029757">
    <property type="protein sequence ID" value="KAK3246495.1"/>
    <property type="molecule type" value="Genomic_DNA"/>
</dbReference>
<dbReference type="Proteomes" id="UP001190700">
    <property type="component" value="Unassembled WGS sequence"/>
</dbReference>
<name>A0AAE0C319_9CHLO</name>
<evidence type="ECO:0000313" key="2">
    <source>
        <dbReference type="EMBL" id="KAK3246495.1"/>
    </source>
</evidence>
<keyword evidence="3" id="KW-1185">Reference proteome</keyword>
<protein>
    <submittedName>
        <fullName evidence="2">Uncharacterized protein</fullName>
    </submittedName>
</protein>
<reference evidence="2 3" key="1">
    <citation type="journal article" date="2015" name="Genome Biol. Evol.">
        <title>Comparative Genomics of a Bacterivorous Green Alga Reveals Evolutionary Causalities and Consequences of Phago-Mixotrophic Mode of Nutrition.</title>
        <authorList>
            <person name="Burns J.A."/>
            <person name="Paasch A."/>
            <person name="Narechania A."/>
            <person name="Kim E."/>
        </authorList>
    </citation>
    <scope>NUCLEOTIDE SEQUENCE [LARGE SCALE GENOMIC DNA]</scope>
    <source>
        <strain evidence="2 3">PLY_AMNH</strain>
    </source>
</reference>
<gene>
    <name evidence="2" type="ORF">CYMTET_43970</name>
</gene>
<evidence type="ECO:0000313" key="3">
    <source>
        <dbReference type="Proteomes" id="UP001190700"/>
    </source>
</evidence>
<sequence length="93" mass="10165">KEDMQLAEEAELLLLLREGDSRCQFAIDSDCDMDQDGESSGQCTQSLDLRASYTRQGTDVSKSKSTLPTRPPSARRAAMAEARAKNSSSMSTM</sequence>